<dbReference type="InterPro" id="IPR036250">
    <property type="entry name" value="AcylCo_DH-like_C"/>
</dbReference>
<dbReference type="GO" id="GO:0005886">
    <property type="term" value="C:plasma membrane"/>
    <property type="evidence" value="ECO:0007669"/>
    <property type="project" value="TreeGrafter"/>
</dbReference>
<dbReference type="InterPro" id="IPR037069">
    <property type="entry name" value="AcylCoA_DH/ox_N_sf"/>
</dbReference>
<dbReference type="OrthoDB" id="3964153at2"/>
<dbReference type="InterPro" id="IPR052161">
    <property type="entry name" value="Mycobact_Acyl-CoA_DH"/>
</dbReference>
<dbReference type="InterPro" id="IPR009100">
    <property type="entry name" value="AcylCoA_DH/oxidase_NM_dom_sf"/>
</dbReference>
<dbReference type="FunFam" id="2.40.110.10:FF:000011">
    <property type="entry name" value="Acyl-CoA dehydrogenase FadE34"/>
    <property type="match status" value="1"/>
</dbReference>
<dbReference type="InterPro" id="IPR046373">
    <property type="entry name" value="Acyl-CoA_Oxase/DH_mid-dom_sf"/>
</dbReference>
<dbReference type="GO" id="GO:0050660">
    <property type="term" value="F:flavin adenine dinucleotide binding"/>
    <property type="evidence" value="ECO:0007669"/>
    <property type="project" value="InterPro"/>
</dbReference>
<organism evidence="10 11">
    <name type="scientific">Streptomyces oceani</name>
    <dbReference type="NCBI Taxonomy" id="1075402"/>
    <lineage>
        <taxon>Bacteria</taxon>
        <taxon>Bacillati</taxon>
        <taxon>Actinomycetota</taxon>
        <taxon>Actinomycetes</taxon>
        <taxon>Kitasatosporales</taxon>
        <taxon>Streptomycetaceae</taxon>
        <taxon>Streptomyces</taxon>
    </lineage>
</organism>
<feature type="region of interest" description="Disordered" evidence="6">
    <location>
        <begin position="177"/>
        <end position="204"/>
    </location>
</feature>
<dbReference type="RefSeq" id="WP_070195635.1">
    <property type="nucleotide sequence ID" value="NZ_LJGU01000113.1"/>
</dbReference>
<feature type="domain" description="Acyl-CoA dehydrogenase/oxidase C-terminal" evidence="7">
    <location>
        <begin position="577"/>
        <end position="722"/>
    </location>
</feature>
<feature type="domain" description="Acyl-CoA dehydrogenase/oxidase N-terminal" evidence="9">
    <location>
        <begin position="373"/>
        <end position="467"/>
    </location>
</feature>
<evidence type="ECO:0000259" key="9">
    <source>
        <dbReference type="Pfam" id="PF02771"/>
    </source>
</evidence>
<feature type="domain" description="Acyl-CoA dehydrogenase/oxidase C-terminal" evidence="7">
    <location>
        <begin position="215"/>
        <end position="351"/>
    </location>
</feature>
<dbReference type="Pfam" id="PF02770">
    <property type="entry name" value="Acyl-CoA_dh_M"/>
    <property type="match status" value="1"/>
</dbReference>
<reference evidence="10 11" key="1">
    <citation type="journal article" date="2016" name="Front. Microbiol.">
        <title>Comparative Genomics Analysis of Streptomyces Species Reveals Their Adaptation to the Marine Environment and Their Diversity at the Genomic Level.</title>
        <authorList>
            <person name="Tian X."/>
            <person name="Zhang Z."/>
            <person name="Yang T."/>
            <person name="Chen M."/>
            <person name="Li J."/>
            <person name="Chen F."/>
            <person name="Yang J."/>
            <person name="Li W."/>
            <person name="Zhang B."/>
            <person name="Zhang Z."/>
            <person name="Wu J."/>
            <person name="Zhang C."/>
            <person name="Long L."/>
            <person name="Xiao J."/>
        </authorList>
    </citation>
    <scope>NUCLEOTIDE SEQUENCE [LARGE SCALE GENOMIC DNA]</scope>
    <source>
        <strain evidence="10 11">SCSIO 02100</strain>
    </source>
</reference>
<keyword evidence="11" id="KW-1185">Reference proteome</keyword>
<dbReference type="Proteomes" id="UP000176101">
    <property type="component" value="Unassembled WGS sequence"/>
</dbReference>
<evidence type="ECO:0000256" key="5">
    <source>
        <dbReference type="ARBA" id="ARBA00023002"/>
    </source>
</evidence>
<protein>
    <submittedName>
        <fullName evidence="10">Acyl-CoA dehydrogenase</fullName>
    </submittedName>
</protein>
<dbReference type="Gene3D" id="1.10.540.10">
    <property type="entry name" value="Acyl-CoA dehydrogenase/oxidase, N-terminal domain"/>
    <property type="match status" value="2"/>
</dbReference>
<comment type="similarity">
    <text evidence="2">Belongs to the acyl-CoA dehydrogenase family.</text>
</comment>
<dbReference type="PANTHER" id="PTHR43292">
    <property type="entry name" value="ACYL-COA DEHYDROGENASE"/>
    <property type="match status" value="1"/>
</dbReference>
<accession>A0A1E7KKM5</accession>
<name>A0A1E7KKM5_9ACTN</name>
<keyword evidence="5" id="KW-0560">Oxidoreductase</keyword>
<dbReference type="Pfam" id="PF02771">
    <property type="entry name" value="Acyl-CoA_dh_N"/>
    <property type="match status" value="2"/>
</dbReference>
<dbReference type="InterPro" id="IPR009075">
    <property type="entry name" value="AcylCo_DH/oxidase_C"/>
</dbReference>
<evidence type="ECO:0000256" key="2">
    <source>
        <dbReference type="ARBA" id="ARBA00009347"/>
    </source>
</evidence>
<evidence type="ECO:0000259" key="8">
    <source>
        <dbReference type="Pfam" id="PF02770"/>
    </source>
</evidence>
<sequence length="735" mass="79172">MTIGLTEEHRDLRDSVRAFATRHITQDVVRAVTDAEYESPPPYWPTLTAQGLLGLHLPEESGGSGYGLVELAVVVEELGRAMAPGPFLPTTLAAAILDRAGHRQWLPGLAEGSTIGAVGLEPGTLTLSRARDGATTLTGECPLVIGGHTADLFVLPVRDGEDTTWLVLPRTSVETTDHRSHDLTRRSSRVRPRPDVPVPADDQLSVDPRLPLDLAATLFAAESSGLADWAVATAAEYATVREQFGRPVGQFQGVKHRCARMLAQAEQARACAWDAARAGDPGAVEDPREASLAAAVAGATSVAAAFDVAKDCIQVLGGIGFTWEHDAHLYLRRAQTLRVALGPTARWRRRVCRLTLDGARRSLGVELPPEAETVRAEVRAELRAATAMAERERLTYLADHGYTAPHLPAPWGKGADALAQLVIAEELRAAELTAVDMVIGGWVVPTLIEHGDTAQQERFLGPSLRGDIVWCQLFSEPGAGSDLAALSTRAERVDGGWRLTGQKVWTSGAREADWGILLARTDPEAPKHKGLSYFLLDMRVPGIEIRPLRQITGEAEFNEVFLDEVFVPDEMLVAQPGDGWKLARTTLVNERVALSHDSALGSGGEALLELATNEPGDMDDERYAHLGHVLCDAQSVGLLGLRTTLRSVSGKQPGPEASIAKLLGVEHLQQVWETAVDWRGSAALTGEGPRQDATWMFLNSRCMSIAGGTTEVQLNIIGERLLRLPRDPAPAPKHG</sequence>
<dbReference type="STRING" id="1075402.AN216_06560"/>
<keyword evidence="4" id="KW-0274">FAD</keyword>
<evidence type="ECO:0000313" key="11">
    <source>
        <dbReference type="Proteomes" id="UP000176101"/>
    </source>
</evidence>
<dbReference type="GO" id="GO:0016627">
    <property type="term" value="F:oxidoreductase activity, acting on the CH-CH group of donors"/>
    <property type="evidence" value="ECO:0007669"/>
    <property type="project" value="InterPro"/>
</dbReference>
<proteinExistence type="inferred from homology"/>
<dbReference type="InterPro" id="IPR013786">
    <property type="entry name" value="AcylCoA_DH/ox_N"/>
</dbReference>
<dbReference type="Gene3D" id="2.40.110.10">
    <property type="entry name" value="Butyryl-CoA Dehydrogenase, subunit A, domain 2"/>
    <property type="match status" value="1"/>
</dbReference>
<evidence type="ECO:0000256" key="6">
    <source>
        <dbReference type="SAM" id="MobiDB-lite"/>
    </source>
</evidence>
<feature type="domain" description="Acyl-CoA oxidase/dehydrogenase middle" evidence="8">
    <location>
        <begin position="471"/>
        <end position="564"/>
    </location>
</feature>
<gene>
    <name evidence="10" type="ORF">AN216_06560</name>
</gene>
<evidence type="ECO:0000256" key="1">
    <source>
        <dbReference type="ARBA" id="ARBA00001974"/>
    </source>
</evidence>
<keyword evidence="3" id="KW-0285">Flavoprotein</keyword>
<dbReference type="InterPro" id="IPR006091">
    <property type="entry name" value="Acyl-CoA_Oxase/DH_mid-dom"/>
</dbReference>
<comment type="caution">
    <text evidence="10">The sequence shown here is derived from an EMBL/GenBank/DDBJ whole genome shotgun (WGS) entry which is preliminary data.</text>
</comment>
<evidence type="ECO:0000259" key="7">
    <source>
        <dbReference type="Pfam" id="PF00441"/>
    </source>
</evidence>
<dbReference type="SUPFAM" id="SSF47203">
    <property type="entry name" value="Acyl-CoA dehydrogenase C-terminal domain-like"/>
    <property type="match status" value="2"/>
</dbReference>
<evidence type="ECO:0000313" key="10">
    <source>
        <dbReference type="EMBL" id="OEV04562.1"/>
    </source>
</evidence>
<dbReference type="AlphaFoldDB" id="A0A1E7KKM5"/>
<dbReference type="PATRIC" id="fig|1075402.3.peg.4104"/>
<dbReference type="Pfam" id="PF00441">
    <property type="entry name" value="Acyl-CoA_dh_1"/>
    <property type="match status" value="2"/>
</dbReference>
<dbReference type="SUPFAM" id="SSF56645">
    <property type="entry name" value="Acyl-CoA dehydrogenase NM domain-like"/>
    <property type="match status" value="2"/>
</dbReference>
<comment type="cofactor">
    <cofactor evidence="1">
        <name>FAD</name>
        <dbReference type="ChEBI" id="CHEBI:57692"/>
    </cofactor>
</comment>
<dbReference type="Gene3D" id="1.20.140.10">
    <property type="entry name" value="Butyryl-CoA Dehydrogenase, subunit A, domain 3"/>
    <property type="match status" value="2"/>
</dbReference>
<evidence type="ECO:0000256" key="4">
    <source>
        <dbReference type="ARBA" id="ARBA00022827"/>
    </source>
</evidence>
<feature type="domain" description="Acyl-CoA dehydrogenase/oxidase N-terminal" evidence="9">
    <location>
        <begin position="6"/>
        <end position="112"/>
    </location>
</feature>
<dbReference type="EMBL" id="LJGU01000113">
    <property type="protein sequence ID" value="OEV04562.1"/>
    <property type="molecule type" value="Genomic_DNA"/>
</dbReference>
<dbReference type="PANTHER" id="PTHR43292:SF4">
    <property type="entry name" value="ACYL-COA DEHYDROGENASE FADE34"/>
    <property type="match status" value="1"/>
</dbReference>
<evidence type="ECO:0000256" key="3">
    <source>
        <dbReference type="ARBA" id="ARBA00022630"/>
    </source>
</evidence>